<organism evidence="1">
    <name type="scientific">Arundo donax</name>
    <name type="common">Giant reed</name>
    <name type="synonym">Donax arundinaceus</name>
    <dbReference type="NCBI Taxonomy" id="35708"/>
    <lineage>
        <taxon>Eukaryota</taxon>
        <taxon>Viridiplantae</taxon>
        <taxon>Streptophyta</taxon>
        <taxon>Embryophyta</taxon>
        <taxon>Tracheophyta</taxon>
        <taxon>Spermatophyta</taxon>
        <taxon>Magnoliopsida</taxon>
        <taxon>Liliopsida</taxon>
        <taxon>Poales</taxon>
        <taxon>Poaceae</taxon>
        <taxon>PACMAD clade</taxon>
        <taxon>Arundinoideae</taxon>
        <taxon>Arundineae</taxon>
        <taxon>Arundo</taxon>
    </lineage>
</organism>
<reference evidence="1" key="2">
    <citation type="journal article" date="2015" name="Data Brief">
        <title>Shoot transcriptome of the giant reed, Arundo donax.</title>
        <authorList>
            <person name="Barrero R.A."/>
            <person name="Guerrero F.D."/>
            <person name="Moolhuijzen P."/>
            <person name="Goolsby J.A."/>
            <person name="Tidwell J."/>
            <person name="Bellgard S.E."/>
            <person name="Bellgard M.I."/>
        </authorList>
    </citation>
    <scope>NUCLEOTIDE SEQUENCE</scope>
    <source>
        <tissue evidence="1">Shoot tissue taken approximately 20 cm above the soil surface</tissue>
    </source>
</reference>
<evidence type="ECO:0000313" key="1">
    <source>
        <dbReference type="EMBL" id="JAD55399.1"/>
    </source>
</evidence>
<protein>
    <submittedName>
        <fullName evidence="1">Uncharacterized protein</fullName>
    </submittedName>
</protein>
<dbReference type="EMBL" id="GBRH01242496">
    <property type="protein sequence ID" value="JAD55399.1"/>
    <property type="molecule type" value="Transcribed_RNA"/>
</dbReference>
<proteinExistence type="predicted"/>
<name>A0A0A9AUH4_ARUDO</name>
<reference evidence="1" key="1">
    <citation type="submission" date="2014-09" db="EMBL/GenBank/DDBJ databases">
        <authorList>
            <person name="Magalhaes I.L.F."/>
            <person name="Oliveira U."/>
            <person name="Santos F.R."/>
            <person name="Vidigal T.H.D.A."/>
            <person name="Brescovit A.D."/>
            <person name="Santos A.J."/>
        </authorList>
    </citation>
    <scope>NUCLEOTIDE SEQUENCE</scope>
    <source>
        <tissue evidence="1">Shoot tissue taken approximately 20 cm above the soil surface</tissue>
    </source>
</reference>
<accession>A0A0A9AUH4</accession>
<sequence length="37" mass="4174">MPKIHLQDVLLRLTVKTILGCHLRIHVPIDGIRICGT</sequence>
<dbReference type="AlphaFoldDB" id="A0A0A9AUH4"/>